<reference evidence="2 3" key="1">
    <citation type="submission" date="2018-02" db="EMBL/GenBank/DDBJ databases">
        <title>Draft genome of wild Prunus yedoensis var. nudiflora.</title>
        <authorList>
            <person name="Baek S."/>
            <person name="Kim J.-H."/>
            <person name="Choi K."/>
            <person name="Kim G.-B."/>
            <person name="Cho A."/>
            <person name="Jang H."/>
            <person name="Shin C.-H."/>
            <person name="Yu H.-J."/>
            <person name="Mun J.-H."/>
        </authorList>
    </citation>
    <scope>NUCLEOTIDE SEQUENCE [LARGE SCALE GENOMIC DNA]</scope>
    <source>
        <strain evidence="3">cv. Jeju island</strain>
        <tissue evidence="2">Leaf</tissue>
    </source>
</reference>
<dbReference type="EMBL" id="PJQY01000165">
    <property type="protein sequence ID" value="PQQ17056.1"/>
    <property type="molecule type" value="Genomic_DNA"/>
</dbReference>
<sequence>MTLEKELEVCRRPTEIETEMIAVASEMKKDGAFIGASDRDGGREIGDRVLGEGESATGCGDEVGEGCGGDDED</sequence>
<protein>
    <submittedName>
        <fullName evidence="2">Uncharacterized protein</fullName>
    </submittedName>
</protein>
<accession>A0A315AS10</accession>
<evidence type="ECO:0000313" key="3">
    <source>
        <dbReference type="Proteomes" id="UP000250321"/>
    </source>
</evidence>
<organism evidence="2 3">
    <name type="scientific">Prunus yedoensis var. nudiflora</name>
    <dbReference type="NCBI Taxonomy" id="2094558"/>
    <lineage>
        <taxon>Eukaryota</taxon>
        <taxon>Viridiplantae</taxon>
        <taxon>Streptophyta</taxon>
        <taxon>Embryophyta</taxon>
        <taxon>Tracheophyta</taxon>
        <taxon>Spermatophyta</taxon>
        <taxon>Magnoliopsida</taxon>
        <taxon>eudicotyledons</taxon>
        <taxon>Gunneridae</taxon>
        <taxon>Pentapetalae</taxon>
        <taxon>rosids</taxon>
        <taxon>fabids</taxon>
        <taxon>Rosales</taxon>
        <taxon>Rosaceae</taxon>
        <taxon>Amygdaloideae</taxon>
        <taxon>Amygdaleae</taxon>
        <taxon>Prunus</taxon>
    </lineage>
</organism>
<evidence type="ECO:0000256" key="1">
    <source>
        <dbReference type="SAM" id="MobiDB-lite"/>
    </source>
</evidence>
<gene>
    <name evidence="2" type="ORF">Pyn_14762</name>
</gene>
<name>A0A315AS10_PRUYE</name>
<comment type="caution">
    <text evidence="2">The sequence shown here is derived from an EMBL/GenBank/DDBJ whole genome shotgun (WGS) entry which is preliminary data.</text>
</comment>
<feature type="compositionally biased region" description="Acidic residues" evidence="1">
    <location>
        <begin position="62"/>
        <end position="73"/>
    </location>
</feature>
<dbReference type="AlphaFoldDB" id="A0A315AS10"/>
<feature type="region of interest" description="Disordered" evidence="1">
    <location>
        <begin position="33"/>
        <end position="73"/>
    </location>
</feature>
<evidence type="ECO:0000313" key="2">
    <source>
        <dbReference type="EMBL" id="PQQ17056.1"/>
    </source>
</evidence>
<dbReference type="Proteomes" id="UP000250321">
    <property type="component" value="Unassembled WGS sequence"/>
</dbReference>
<feature type="compositionally biased region" description="Basic and acidic residues" evidence="1">
    <location>
        <begin position="33"/>
        <end position="51"/>
    </location>
</feature>
<keyword evidence="3" id="KW-1185">Reference proteome</keyword>
<proteinExistence type="predicted"/>